<dbReference type="InterPro" id="IPR036858">
    <property type="entry name" value="Cyclin-dep_kinase_reg-sub_sf"/>
</dbReference>
<dbReference type="PANTHER" id="PTHR23415">
    <property type="entry name" value="CYCLIN-DEPENDENT KINASES REGULATORY SUBUNIT/60S RIBOSOME SUBUNIT BIOGENESIS PROTEIN NIP7"/>
    <property type="match status" value="1"/>
</dbReference>
<reference evidence="5 6" key="1">
    <citation type="journal article" date="2024" name="Science">
        <title>Giant polyketide synthase enzymes in the biosynthesis of giant marine polyether toxins.</title>
        <authorList>
            <person name="Fallon T.R."/>
            <person name="Shende V.V."/>
            <person name="Wierzbicki I.H."/>
            <person name="Pendleton A.L."/>
            <person name="Watervoot N.F."/>
            <person name="Auber R.P."/>
            <person name="Gonzalez D.J."/>
            <person name="Wisecaver J.H."/>
            <person name="Moore B.S."/>
        </authorList>
    </citation>
    <scope>NUCLEOTIDE SEQUENCE [LARGE SCALE GENOMIC DNA]</scope>
    <source>
        <strain evidence="5 6">12B1</strain>
    </source>
</reference>
<dbReference type="PRINTS" id="PR00296">
    <property type="entry name" value="CYCLINKINASE"/>
</dbReference>
<name>A0AB34JMD8_PRYPA</name>
<dbReference type="SMART" id="SM01084">
    <property type="entry name" value="CKS"/>
    <property type="match status" value="1"/>
</dbReference>
<dbReference type="PROSITE" id="PS00944">
    <property type="entry name" value="CKS_1"/>
    <property type="match status" value="1"/>
</dbReference>
<comment type="caution">
    <text evidence="5">The sequence shown here is derived from an EMBL/GenBank/DDBJ whole genome shotgun (WGS) entry which is preliminary data.</text>
</comment>
<evidence type="ECO:0000256" key="3">
    <source>
        <dbReference type="ARBA" id="ARBA00023306"/>
    </source>
</evidence>
<keyword evidence="2 4" id="KW-0132">Cell division</keyword>
<evidence type="ECO:0000256" key="1">
    <source>
        <dbReference type="ARBA" id="ARBA00007782"/>
    </source>
</evidence>
<evidence type="ECO:0000313" key="5">
    <source>
        <dbReference type="EMBL" id="KAL1522115.1"/>
    </source>
</evidence>
<gene>
    <name evidence="5" type="ORF">AB1Y20_021757</name>
</gene>
<comment type="function">
    <text evidence="4">Binds to the catalytic subunit of the cyclin dependent kinases and is essential for their biological function.</text>
</comment>
<proteinExistence type="inferred from homology"/>
<keyword evidence="6" id="KW-1185">Reference proteome</keyword>
<sequence>MAESGGCAQTGDGVGCPIDASRVLTVRARLPRLYIMSQEIEYSEKYHDDDFEYRHVILPKHVAKNLPKPSKLLGESEWRGLGVQQSRGWVHYAIHKPEPHILLFRRPLGTDPTTGLVHGKRIDPGTGKVIG</sequence>
<dbReference type="PROSITE" id="PS00945">
    <property type="entry name" value="CKS_2"/>
    <property type="match status" value="1"/>
</dbReference>
<evidence type="ECO:0000256" key="2">
    <source>
        <dbReference type="ARBA" id="ARBA00022618"/>
    </source>
</evidence>
<evidence type="ECO:0000313" key="6">
    <source>
        <dbReference type="Proteomes" id="UP001515480"/>
    </source>
</evidence>
<dbReference type="Proteomes" id="UP001515480">
    <property type="component" value="Unassembled WGS sequence"/>
</dbReference>
<dbReference type="SUPFAM" id="SSF55637">
    <property type="entry name" value="Cell cycle regulatory proteins"/>
    <property type="match status" value="1"/>
</dbReference>
<organism evidence="5 6">
    <name type="scientific">Prymnesium parvum</name>
    <name type="common">Toxic golden alga</name>
    <dbReference type="NCBI Taxonomy" id="97485"/>
    <lineage>
        <taxon>Eukaryota</taxon>
        <taxon>Haptista</taxon>
        <taxon>Haptophyta</taxon>
        <taxon>Prymnesiophyceae</taxon>
        <taxon>Prymnesiales</taxon>
        <taxon>Prymnesiaceae</taxon>
        <taxon>Prymnesium</taxon>
    </lineage>
</organism>
<dbReference type="AlphaFoldDB" id="A0AB34JMD8"/>
<accession>A0AB34JMD8</accession>
<dbReference type="InterPro" id="IPR000789">
    <property type="entry name" value="Cyclin-dep_kinase_reg-sub"/>
</dbReference>
<comment type="similarity">
    <text evidence="1 4">Belongs to the CKS family.</text>
</comment>
<dbReference type="FunFam" id="3.30.170.10:FF:000001">
    <property type="entry name" value="Cyclin-dependent kinases regulatory subunit"/>
    <property type="match status" value="1"/>
</dbReference>
<dbReference type="Pfam" id="PF01111">
    <property type="entry name" value="CKS"/>
    <property type="match status" value="1"/>
</dbReference>
<keyword evidence="3 4" id="KW-0131">Cell cycle</keyword>
<protein>
    <recommendedName>
        <fullName evidence="4">Cyclin-dependent kinases regulatory subunit</fullName>
    </recommendedName>
</protein>
<dbReference type="EMBL" id="JBGBPQ010000007">
    <property type="protein sequence ID" value="KAL1522115.1"/>
    <property type="molecule type" value="Genomic_DNA"/>
</dbReference>
<dbReference type="GO" id="GO:0051301">
    <property type="term" value="P:cell division"/>
    <property type="evidence" value="ECO:0007669"/>
    <property type="project" value="UniProtKB-UniRule"/>
</dbReference>
<evidence type="ECO:0000256" key="4">
    <source>
        <dbReference type="RuleBase" id="RU311113"/>
    </source>
</evidence>
<dbReference type="GO" id="GO:0016538">
    <property type="term" value="F:cyclin-dependent protein serine/threonine kinase regulator activity"/>
    <property type="evidence" value="ECO:0007669"/>
    <property type="project" value="InterPro"/>
</dbReference>
<dbReference type="Gene3D" id="3.30.170.10">
    <property type="entry name" value="Cyclin-dependent kinase, regulatory subunit"/>
    <property type="match status" value="1"/>
</dbReference>